<comment type="caution">
    <text evidence="3">The sequence shown here is derived from an EMBL/GenBank/DDBJ whole genome shotgun (WGS) entry which is preliminary data.</text>
</comment>
<evidence type="ECO:0000313" key="3">
    <source>
        <dbReference type="EMBL" id="MPM97754.1"/>
    </source>
</evidence>
<dbReference type="EMBL" id="VSSQ01043979">
    <property type="protein sequence ID" value="MPM97754.1"/>
    <property type="molecule type" value="Genomic_DNA"/>
</dbReference>
<feature type="region of interest" description="Disordered" evidence="1">
    <location>
        <begin position="1"/>
        <end position="23"/>
    </location>
</feature>
<evidence type="ECO:0000256" key="1">
    <source>
        <dbReference type="SAM" id="MobiDB-lite"/>
    </source>
</evidence>
<sequence>MYAQRAAHGIGRHGRRAGDRDDAGIGILGHAPHVQVGDLHTRKVVTDHVAHLLHHGRVHLGIQQNAARLPQQTPGPHGPQHAADQAHCRVQPLRAVILAAQQRDDGQHRRGGIGHDVQIGGAQVHVFMRVIVVVVVTMVVMVVVVMPMPMSMCMSVMIMMVVRILEQPRAQQIHRQAQGCNRNRLVVVDGLGAEQPLHRLHQHQQRHHAQQ</sequence>
<keyword evidence="2" id="KW-0812">Transmembrane</keyword>
<feature type="transmembrane region" description="Helical" evidence="2">
    <location>
        <begin position="126"/>
        <end position="143"/>
    </location>
</feature>
<proteinExistence type="predicted"/>
<gene>
    <name evidence="3" type="ORF">SDC9_144931</name>
</gene>
<keyword evidence="2" id="KW-1133">Transmembrane helix</keyword>
<dbReference type="AlphaFoldDB" id="A0A645E7B3"/>
<evidence type="ECO:0000256" key="2">
    <source>
        <dbReference type="SAM" id="Phobius"/>
    </source>
</evidence>
<keyword evidence="2" id="KW-0472">Membrane</keyword>
<name>A0A645E7B3_9ZZZZ</name>
<reference evidence="3" key="1">
    <citation type="submission" date="2019-08" db="EMBL/GenBank/DDBJ databases">
        <authorList>
            <person name="Kucharzyk K."/>
            <person name="Murdoch R.W."/>
            <person name="Higgins S."/>
            <person name="Loffler F."/>
        </authorList>
    </citation>
    <scope>NUCLEOTIDE SEQUENCE</scope>
</reference>
<organism evidence="3">
    <name type="scientific">bioreactor metagenome</name>
    <dbReference type="NCBI Taxonomy" id="1076179"/>
    <lineage>
        <taxon>unclassified sequences</taxon>
        <taxon>metagenomes</taxon>
        <taxon>ecological metagenomes</taxon>
    </lineage>
</organism>
<accession>A0A645E7B3</accession>
<protein>
    <submittedName>
        <fullName evidence="3">Uncharacterized protein</fullName>
    </submittedName>
</protein>